<dbReference type="InterPro" id="IPR000652">
    <property type="entry name" value="Triosephosphate_isomerase"/>
</dbReference>
<dbReference type="GO" id="GO:0006094">
    <property type="term" value="P:gluconeogenesis"/>
    <property type="evidence" value="ECO:0007669"/>
    <property type="project" value="UniProtKB-UniRule"/>
</dbReference>
<feature type="binding site" evidence="9">
    <location>
        <begin position="233"/>
        <end position="234"/>
    </location>
    <ligand>
        <name>substrate</name>
    </ligand>
</feature>
<dbReference type="NCBIfam" id="TIGR00419">
    <property type="entry name" value="tim"/>
    <property type="match status" value="1"/>
</dbReference>
<evidence type="ECO:0000256" key="4">
    <source>
        <dbReference type="ARBA" id="ARBA00019397"/>
    </source>
</evidence>
<comment type="subcellular location">
    <subcellularLocation>
        <location evidence="9 10">Cytoplasm</location>
    </subcellularLocation>
</comment>
<comment type="catalytic activity">
    <reaction evidence="9 10">
        <text>D-glyceraldehyde 3-phosphate = dihydroxyacetone phosphate</text>
        <dbReference type="Rhea" id="RHEA:18585"/>
        <dbReference type="ChEBI" id="CHEBI:57642"/>
        <dbReference type="ChEBI" id="CHEBI:59776"/>
        <dbReference type="EC" id="5.3.1.1"/>
    </reaction>
</comment>
<comment type="similarity">
    <text evidence="2 9 10">Belongs to the triosephosphate isomerase family.</text>
</comment>
<feature type="active site" description="Electrophile" evidence="9">
    <location>
        <position position="94"/>
    </location>
</feature>
<dbReference type="GO" id="GO:0019563">
    <property type="term" value="P:glycerol catabolic process"/>
    <property type="evidence" value="ECO:0007669"/>
    <property type="project" value="TreeGrafter"/>
</dbReference>
<feature type="binding site" evidence="9">
    <location>
        <position position="172"/>
    </location>
    <ligand>
        <name>substrate</name>
    </ligand>
</feature>
<dbReference type="PANTHER" id="PTHR21139:SF42">
    <property type="entry name" value="TRIOSEPHOSPHATE ISOMERASE"/>
    <property type="match status" value="1"/>
</dbReference>
<dbReference type="GO" id="GO:0006096">
    <property type="term" value="P:glycolytic process"/>
    <property type="evidence" value="ECO:0007669"/>
    <property type="project" value="UniProtKB-UniRule"/>
</dbReference>
<feature type="active site" description="Proton acceptor" evidence="9">
    <location>
        <position position="166"/>
    </location>
</feature>
<evidence type="ECO:0000313" key="11">
    <source>
        <dbReference type="EMBL" id="MDA5107632.1"/>
    </source>
</evidence>
<dbReference type="PROSITE" id="PS51440">
    <property type="entry name" value="TIM_2"/>
    <property type="match status" value="1"/>
</dbReference>
<protein>
    <recommendedName>
        <fullName evidence="4 9">Triosephosphate isomerase</fullName>
        <shortName evidence="9">TIM</shortName>
        <shortName evidence="9">TPI</shortName>
        <ecNumber evidence="3 9">5.3.1.1</ecNumber>
    </recommendedName>
    <alternativeName>
        <fullName evidence="9">Triose-phosphate isomerase</fullName>
    </alternativeName>
</protein>
<dbReference type="EC" id="5.3.1.1" evidence="3 9"/>
<evidence type="ECO:0000256" key="6">
    <source>
        <dbReference type="ARBA" id="ARBA00022490"/>
    </source>
</evidence>
<organism evidence="11 12">
    <name type="scientific">Brevibacillus thermoruber</name>
    <dbReference type="NCBI Taxonomy" id="33942"/>
    <lineage>
        <taxon>Bacteria</taxon>
        <taxon>Bacillati</taxon>
        <taxon>Bacillota</taxon>
        <taxon>Bacilli</taxon>
        <taxon>Bacillales</taxon>
        <taxon>Paenibacillaceae</taxon>
        <taxon>Brevibacillus</taxon>
    </lineage>
</organism>
<keyword evidence="6 9" id="KW-0963">Cytoplasm</keyword>
<accession>A0A9X3TN98</accession>
<dbReference type="RefSeq" id="WP_271139593.1">
    <property type="nucleotide sequence ID" value="NZ_JAPYYP010000003.1"/>
</dbReference>
<dbReference type="SUPFAM" id="SSF51351">
    <property type="entry name" value="Triosephosphate isomerase (TIM)"/>
    <property type="match status" value="1"/>
</dbReference>
<feature type="binding site" evidence="9">
    <location>
        <position position="212"/>
    </location>
    <ligand>
        <name>substrate</name>
    </ligand>
</feature>
<evidence type="ECO:0000256" key="9">
    <source>
        <dbReference type="HAMAP-Rule" id="MF_00147"/>
    </source>
</evidence>
<keyword evidence="8 9" id="KW-0413">Isomerase</keyword>
<dbReference type="PROSITE" id="PS00171">
    <property type="entry name" value="TIM_1"/>
    <property type="match status" value="1"/>
</dbReference>
<gene>
    <name evidence="9 11" type="primary">tpiA</name>
    <name evidence="11" type="ORF">O3V59_04605</name>
</gene>
<proteinExistence type="inferred from homology"/>
<comment type="pathway">
    <text evidence="1 9 10">Carbohydrate degradation; glycolysis; D-glyceraldehyde 3-phosphate from glycerone phosphate: step 1/1.</text>
</comment>
<dbReference type="AlphaFoldDB" id="A0A9X3TN98"/>
<keyword evidence="7 9" id="KW-0324">Glycolysis</keyword>
<dbReference type="GO" id="GO:0004807">
    <property type="term" value="F:triose-phosphate isomerase activity"/>
    <property type="evidence" value="ECO:0007669"/>
    <property type="project" value="UniProtKB-UniRule"/>
</dbReference>
<keyword evidence="12" id="KW-1185">Reference proteome</keyword>
<keyword evidence="5 9" id="KW-0312">Gluconeogenesis</keyword>
<dbReference type="CDD" id="cd00311">
    <property type="entry name" value="TIM"/>
    <property type="match status" value="1"/>
</dbReference>
<dbReference type="GO" id="GO:0046166">
    <property type="term" value="P:glyceraldehyde-3-phosphate biosynthetic process"/>
    <property type="evidence" value="ECO:0007669"/>
    <property type="project" value="TreeGrafter"/>
</dbReference>
<comment type="caution">
    <text evidence="11">The sequence shown here is derived from an EMBL/GenBank/DDBJ whole genome shotgun (WGS) entry which is preliminary data.</text>
</comment>
<evidence type="ECO:0000256" key="2">
    <source>
        <dbReference type="ARBA" id="ARBA00007422"/>
    </source>
</evidence>
<evidence type="ECO:0000256" key="1">
    <source>
        <dbReference type="ARBA" id="ARBA00004680"/>
    </source>
</evidence>
<dbReference type="InterPro" id="IPR022896">
    <property type="entry name" value="TrioseP_Isoase_bac/euk"/>
</dbReference>
<sequence length="255" mass="26870">MRTPIIAGNWKMHKTIAEAVRFVQELKAGSAAAGVEQVICAPFTALAALAEALKGTPIALGAQNVHFEEQGAFTGEISPLMLKEIGVRYVIIGHSERRQYFNETDETVNKKVLAALKHGLKPIVCVGESLEQREAGETAAVVRRQTEAALAGVDAAQLADVVIAYEPIWAIGTGKSSTAEDANETIAIIRGAIAERFGQAAAQTVRIQYGGSVKPENIDSFMAQPDIDGALVGGASLTAESYLQLVAGAAGQRQS</sequence>
<evidence type="ECO:0000313" key="12">
    <source>
        <dbReference type="Proteomes" id="UP001151071"/>
    </source>
</evidence>
<evidence type="ECO:0000256" key="7">
    <source>
        <dbReference type="ARBA" id="ARBA00023152"/>
    </source>
</evidence>
<dbReference type="InterPro" id="IPR013785">
    <property type="entry name" value="Aldolase_TIM"/>
</dbReference>
<dbReference type="Proteomes" id="UP001151071">
    <property type="component" value="Unassembled WGS sequence"/>
</dbReference>
<dbReference type="Gene3D" id="3.20.20.70">
    <property type="entry name" value="Aldolase class I"/>
    <property type="match status" value="1"/>
</dbReference>
<dbReference type="HAMAP" id="MF_00147_B">
    <property type="entry name" value="TIM_B"/>
    <property type="match status" value="1"/>
</dbReference>
<comment type="subunit">
    <text evidence="9 10">Homodimer.</text>
</comment>
<dbReference type="Pfam" id="PF00121">
    <property type="entry name" value="TIM"/>
    <property type="match status" value="1"/>
</dbReference>
<reference evidence="11" key="1">
    <citation type="submission" date="2022-12" db="EMBL/GenBank/DDBJ databases">
        <title>Draft genome sequence of the thermophilic strain Brevibacillus thermoruber HT42, isolated from Los Humeros, Puebla, Mexico, with biotechnological potential.</title>
        <authorList>
            <person name="Lara Sanchez J."/>
            <person name="Solis Palacios R."/>
            <person name="Bustos Baena A.S."/>
            <person name="Ruz Baez A.E."/>
            <person name="Espinosa Luna G."/>
            <person name="Oliart Ros R.M."/>
        </authorList>
    </citation>
    <scope>NUCLEOTIDE SEQUENCE</scope>
    <source>
        <strain evidence="11">HT42</strain>
    </source>
</reference>
<dbReference type="PANTHER" id="PTHR21139">
    <property type="entry name" value="TRIOSEPHOSPHATE ISOMERASE"/>
    <property type="match status" value="1"/>
</dbReference>
<dbReference type="InterPro" id="IPR035990">
    <property type="entry name" value="TIM_sf"/>
</dbReference>
<name>A0A9X3TN98_9BACL</name>
<dbReference type="InterPro" id="IPR020861">
    <property type="entry name" value="Triosephosphate_isomerase_AS"/>
</dbReference>
<comment type="function">
    <text evidence="9">Involved in the gluconeogenesis. Catalyzes stereospecifically the conversion of dihydroxyacetone phosphate (DHAP) to D-glyceraldehyde-3-phosphate (G3P).</text>
</comment>
<evidence type="ECO:0000256" key="10">
    <source>
        <dbReference type="RuleBase" id="RU363013"/>
    </source>
</evidence>
<dbReference type="GO" id="GO:0005829">
    <property type="term" value="C:cytosol"/>
    <property type="evidence" value="ECO:0007669"/>
    <property type="project" value="TreeGrafter"/>
</dbReference>
<comment type="pathway">
    <text evidence="9 10">Carbohydrate biosynthesis; gluconeogenesis.</text>
</comment>
<dbReference type="FunFam" id="3.20.20.70:FF:000016">
    <property type="entry name" value="Triosephosphate isomerase"/>
    <property type="match status" value="1"/>
</dbReference>
<feature type="binding site" evidence="9">
    <location>
        <begin position="9"/>
        <end position="11"/>
    </location>
    <ligand>
        <name>substrate</name>
    </ligand>
</feature>
<evidence type="ECO:0000256" key="8">
    <source>
        <dbReference type="ARBA" id="ARBA00023235"/>
    </source>
</evidence>
<evidence type="ECO:0000256" key="5">
    <source>
        <dbReference type="ARBA" id="ARBA00022432"/>
    </source>
</evidence>
<evidence type="ECO:0000256" key="3">
    <source>
        <dbReference type="ARBA" id="ARBA00011940"/>
    </source>
</evidence>
<dbReference type="EMBL" id="JAPYYP010000003">
    <property type="protein sequence ID" value="MDA5107632.1"/>
    <property type="molecule type" value="Genomic_DNA"/>
</dbReference>